<dbReference type="InterPro" id="IPR056949">
    <property type="entry name" value="CD59"/>
</dbReference>
<dbReference type="InterPro" id="IPR016054">
    <property type="entry name" value="LY6_UPA_recep-like"/>
</dbReference>
<comment type="subunit">
    <text evidence="2">Interacts with T-cell surface antigen CD2.</text>
</comment>
<evidence type="ECO:0000256" key="10">
    <source>
        <dbReference type="ARBA" id="ARBA00031590"/>
    </source>
</evidence>
<evidence type="ECO:0000259" key="13">
    <source>
        <dbReference type="SMART" id="SM00134"/>
    </source>
</evidence>
<proteinExistence type="predicted"/>
<evidence type="ECO:0000256" key="7">
    <source>
        <dbReference type="ARBA" id="ARBA00023180"/>
    </source>
</evidence>
<sequence length="118" mass="13028">MKVFMGVGVVFGLTLLGLGSAIKCYKCKDYTGSCSKTQDCRFEDACLSLYERGGSTYRQCIKYSDCDQSMLAQMFPHVSSFRYSCCMSDLCNSAPVNMAKSSVLGLLASLAVFWWCVL</sequence>
<dbReference type="SUPFAM" id="SSF57302">
    <property type="entry name" value="Snake toxin-like"/>
    <property type="match status" value="1"/>
</dbReference>
<evidence type="ECO:0000256" key="9">
    <source>
        <dbReference type="ARBA" id="ARBA00029920"/>
    </source>
</evidence>
<name>A0AAY5EJY8_ELEEL</name>
<dbReference type="CDD" id="cd23554">
    <property type="entry name" value="TFP_LU_ECD_CD59"/>
    <property type="match status" value="1"/>
</dbReference>
<gene>
    <name evidence="14" type="primary">cd59a</name>
</gene>
<dbReference type="Ensembl" id="ENSEEET00000056353.1">
    <property type="protein sequence ID" value="ENSEEEP00000057290.1"/>
    <property type="gene ID" value="ENSEEEG00000028320.1"/>
</dbReference>
<evidence type="ECO:0000313" key="15">
    <source>
        <dbReference type="Proteomes" id="UP000314983"/>
    </source>
</evidence>
<keyword evidence="4 12" id="KW-0732">Signal</keyword>
<dbReference type="Gene3D" id="2.10.60.10">
    <property type="entry name" value="CD59"/>
    <property type="match status" value="1"/>
</dbReference>
<organism evidence="14 15">
    <name type="scientific">Electrophorus electricus</name>
    <name type="common">Electric eel</name>
    <name type="synonym">Gymnotus electricus</name>
    <dbReference type="NCBI Taxonomy" id="8005"/>
    <lineage>
        <taxon>Eukaryota</taxon>
        <taxon>Metazoa</taxon>
        <taxon>Chordata</taxon>
        <taxon>Craniata</taxon>
        <taxon>Vertebrata</taxon>
        <taxon>Euteleostomi</taxon>
        <taxon>Actinopterygii</taxon>
        <taxon>Neopterygii</taxon>
        <taxon>Teleostei</taxon>
        <taxon>Ostariophysi</taxon>
        <taxon>Gymnotiformes</taxon>
        <taxon>Gymnotoidei</taxon>
        <taxon>Gymnotidae</taxon>
        <taxon>Electrophorus</taxon>
    </lineage>
</organism>
<evidence type="ECO:0000256" key="3">
    <source>
        <dbReference type="ARBA" id="ARBA00022622"/>
    </source>
</evidence>
<dbReference type="PANTHER" id="PTHR10036">
    <property type="entry name" value="CD59 GLYCOPROTEIN"/>
    <property type="match status" value="1"/>
</dbReference>
<evidence type="ECO:0000256" key="2">
    <source>
        <dbReference type="ARBA" id="ARBA00011481"/>
    </source>
</evidence>
<evidence type="ECO:0000313" key="14">
    <source>
        <dbReference type="Ensembl" id="ENSEEEP00000057290.1"/>
    </source>
</evidence>
<evidence type="ECO:0000256" key="6">
    <source>
        <dbReference type="ARBA" id="ARBA00023157"/>
    </source>
</evidence>
<feature type="domain" description="UPAR/Ly6" evidence="13">
    <location>
        <begin position="22"/>
        <end position="106"/>
    </location>
</feature>
<dbReference type="GeneTree" id="ENSGT00730000111696"/>
<keyword evidence="7" id="KW-0325">Glycoprotein</keyword>
<dbReference type="AlphaFoldDB" id="A0AAY5EJY8"/>
<keyword evidence="15" id="KW-1185">Reference proteome</keyword>
<evidence type="ECO:0000256" key="5">
    <source>
        <dbReference type="ARBA" id="ARBA00023136"/>
    </source>
</evidence>
<comment type="subcellular location">
    <subcellularLocation>
        <location evidence="1">Membrane</location>
        <topology evidence="1">Lipid-anchor</topology>
        <topology evidence="1">GPI-anchor</topology>
    </subcellularLocation>
</comment>
<dbReference type="SMART" id="SM00134">
    <property type="entry name" value="LU"/>
    <property type="match status" value="1"/>
</dbReference>
<keyword evidence="5" id="KW-0472">Membrane</keyword>
<dbReference type="InterPro" id="IPR045860">
    <property type="entry name" value="Snake_toxin-like_sf"/>
</dbReference>
<dbReference type="CTD" id="12509"/>
<evidence type="ECO:0000256" key="8">
    <source>
        <dbReference type="ARBA" id="ARBA00023288"/>
    </source>
</evidence>
<reference evidence="14 15" key="1">
    <citation type="submission" date="2020-05" db="EMBL/GenBank/DDBJ databases">
        <title>Electrophorus electricus (electric eel) genome, fEleEle1, primary haplotype.</title>
        <authorList>
            <person name="Myers G."/>
            <person name="Meyer A."/>
            <person name="Fedrigo O."/>
            <person name="Formenti G."/>
            <person name="Rhie A."/>
            <person name="Tracey A."/>
            <person name="Sims Y."/>
            <person name="Jarvis E.D."/>
        </authorList>
    </citation>
    <scope>NUCLEOTIDE SEQUENCE [LARGE SCALE GENOMIC DNA]</scope>
</reference>
<keyword evidence="3" id="KW-0336">GPI-anchor</keyword>
<evidence type="ECO:0000256" key="12">
    <source>
        <dbReference type="SAM" id="SignalP"/>
    </source>
</evidence>
<evidence type="ECO:0000256" key="4">
    <source>
        <dbReference type="ARBA" id="ARBA00022729"/>
    </source>
</evidence>
<dbReference type="Proteomes" id="UP000314983">
    <property type="component" value="Chromosome 21"/>
</dbReference>
<dbReference type="KEGG" id="eee:113588915"/>
<keyword evidence="8" id="KW-0449">Lipoprotein</keyword>
<dbReference type="GO" id="GO:0098552">
    <property type="term" value="C:side of membrane"/>
    <property type="evidence" value="ECO:0007669"/>
    <property type="project" value="UniProtKB-KW"/>
</dbReference>
<reference evidence="14" key="3">
    <citation type="submission" date="2025-09" db="UniProtKB">
        <authorList>
            <consortium name="Ensembl"/>
        </authorList>
    </citation>
    <scope>IDENTIFICATION</scope>
</reference>
<feature type="chain" id="PRO_5044328621" description="MAC-inhibitory protein" evidence="12">
    <location>
        <begin position="22"/>
        <end position="118"/>
    </location>
</feature>
<evidence type="ECO:0000256" key="11">
    <source>
        <dbReference type="ARBA" id="ARBA00031867"/>
    </source>
</evidence>
<accession>A0AAY5EJY8</accession>
<dbReference type="PANTHER" id="PTHR10036:SF13">
    <property type="entry name" value="CD59 MOLECULE (CD59 BLOOD GROUP)"/>
    <property type="match status" value="1"/>
</dbReference>
<feature type="signal peptide" evidence="12">
    <location>
        <begin position="1"/>
        <end position="21"/>
    </location>
</feature>
<evidence type="ECO:0000256" key="1">
    <source>
        <dbReference type="ARBA" id="ARBA00004589"/>
    </source>
</evidence>
<dbReference type="Pfam" id="PF25152">
    <property type="entry name" value="CD59"/>
    <property type="match status" value="1"/>
</dbReference>
<reference evidence="14" key="2">
    <citation type="submission" date="2025-08" db="UniProtKB">
        <authorList>
            <consortium name="Ensembl"/>
        </authorList>
    </citation>
    <scope>IDENTIFICATION</scope>
</reference>
<keyword evidence="6" id="KW-1015">Disulfide bond</keyword>
<protein>
    <recommendedName>
        <fullName evidence="10">MAC-inhibitory protein</fullName>
    </recommendedName>
    <alternativeName>
        <fullName evidence="11">Membrane attack complex inhibition factor</fullName>
    </alternativeName>
    <alternativeName>
        <fullName evidence="9">Protectin</fullName>
    </alternativeName>
</protein>